<keyword evidence="2 4" id="KW-0863">Zinc-finger</keyword>
<dbReference type="InterPro" id="IPR001841">
    <property type="entry name" value="Znf_RING"/>
</dbReference>
<dbReference type="PROSITE" id="PS50089">
    <property type="entry name" value="ZF_RING_2"/>
    <property type="match status" value="1"/>
</dbReference>
<evidence type="ECO:0000256" key="2">
    <source>
        <dbReference type="ARBA" id="ARBA00022771"/>
    </source>
</evidence>
<dbReference type="SUPFAM" id="SSF57850">
    <property type="entry name" value="RING/U-box"/>
    <property type="match status" value="1"/>
</dbReference>
<name>A0A023G6R9_AMBTT</name>
<evidence type="ECO:0000256" key="4">
    <source>
        <dbReference type="PROSITE-ProRule" id="PRU00175"/>
    </source>
</evidence>
<keyword evidence="1" id="KW-0479">Metal-binding</keyword>
<dbReference type="AlphaFoldDB" id="A0A023G6R9"/>
<sequence>MAGAERASAYRTREFVVGVNWRPTRFTDDVPPWSVCSLCRVVAMSSVLLPCSHILCEPCRGGSVRDGESICPLDGEAFCDEECQHAKLPARKADGLKVSCLVLAIQSRMQVL</sequence>
<dbReference type="InterPro" id="IPR013083">
    <property type="entry name" value="Znf_RING/FYVE/PHD"/>
</dbReference>
<reference evidence="6" key="1">
    <citation type="submission" date="2014-03" db="EMBL/GenBank/DDBJ databases">
        <title>The sialotranscriptome of Amblyomma triste, Amblyomma parvum and Amblyomma cajennense ticks, uncovered by 454-based RNA-seq.</title>
        <authorList>
            <person name="Garcia G.R."/>
            <person name="Gardinassi L.G."/>
            <person name="Ribeiro J.M."/>
            <person name="Anatriello E."/>
            <person name="Ferreira B.R."/>
            <person name="Moreira H.N."/>
            <person name="Mafra C."/>
            <person name="Olegario M.M."/>
            <person name="Szabo P.J."/>
            <person name="Miranda-Santos I.K."/>
            <person name="Maruyama S.R."/>
        </authorList>
    </citation>
    <scope>NUCLEOTIDE SEQUENCE</scope>
    <source>
        <strain evidence="6">Mato Grasso do Sul</strain>
        <tissue evidence="6">Salivary glands</tissue>
    </source>
</reference>
<accession>A0A023G6R9</accession>
<evidence type="ECO:0000256" key="1">
    <source>
        <dbReference type="ARBA" id="ARBA00022723"/>
    </source>
</evidence>
<dbReference type="GO" id="GO:0008270">
    <property type="term" value="F:zinc ion binding"/>
    <property type="evidence" value="ECO:0007669"/>
    <property type="project" value="UniProtKB-KW"/>
</dbReference>
<keyword evidence="3" id="KW-0862">Zinc</keyword>
<evidence type="ECO:0000313" key="6">
    <source>
        <dbReference type="EMBL" id="JAC29467.1"/>
    </source>
</evidence>
<feature type="domain" description="RING-type" evidence="5">
    <location>
        <begin position="36"/>
        <end position="74"/>
    </location>
</feature>
<protein>
    <submittedName>
        <fullName evidence="6">Putative secreted protein</fullName>
    </submittedName>
</protein>
<evidence type="ECO:0000256" key="3">
    <source>
        <dbReference type="ARBA" id="ARBA00022833"/>
    </source>
</evidence>
<proteinExistence type="evidence at transcript level"/>
<organism evidence="6">
    <name type="scientific">Amblyomma triste</name>
    <name type="common">Neotropical tick</name>
    <dbReference type="NCBI Taxonomy" id="251400"/>
    <lineage>
        <taxon>Eukaryota</taxon>
        <taxon>Metazoa</taxon>
        <taxon>Ecdysozoa</taxon>
        <taxon>Arthropoda</taxon>
        <taxon>Chelicerata</taxon>
        <taxon>Arachnida</taxon>
        <taxon>Acari</taxon>
        <taxon>Parasitiformes</taxon>
        <taxon>Ixodida</taxon>
        <taxon>Ixodoidea</taxon>
        <taxon>Ixodidae</taxon>
        <taxon>Amblyomminae</taxon>
        <taxon>Amblyomma</taxon>
    </lineage>
</organism>
<evidence type="ECO:0000259" key="5">
    <source>
        <dbReference type="PROSITE" id="PS50089"/>
    </source>
</evidence>
<dbReference type="EMBL" id="GBBM01005951">
    <property type="protein sequence ID" value="JAC29467.1"/>
    <property type="molecule type" value="mRNA"/>
</dbReference>
<dbReference type="CDD" id="cd16449">
    <property type="entry name" value="RING-HC"/>
    <property type="match status" value="1"/>
</dbReference>
<dbReference type="Gene3D" id="3.30.40.10">
    <property type="entry name" value="Zinc/RING finger domain, C3HC4 (zinc finger)"/>
    <property type="match status" value="1"/>
</dbReference>
<dbReference type="Pfam" id="PF00097">
    <property type="entry name" value="zf-C3HC4"/>
    <property type="match status" value="1"/>
</dbReference>
<dbReference type="InterPro" id="IPR018957">
    <property type="entry name" value="Znf_C3HC4_RING-type"/>
</dbReference>